<dbReference type="Proteomes" id="UP001163036">
    <property type="component" value="Plasmid pVP-16-VB00198-1"/>
</dbReference>
<gene>
    <name evidence="1" type="ORF">M5598_28145</name>
</gene>
<dbReference type="EMBL" id="CP097357">
    <property type="protein sequence ID" value="UYV29857.1"/>
    <property type="molecule type" value="Genomic_DNA"/>
</dbReference>
<accession>A0A8H9NEH1</accession>
<evidence type="ECO:0000313" key="1">
    <source>
        <dbReference type="EMBL" id="UYV29857.1"/>
    </source>
</evidence>
<dbReference type="RefSeq" id="WP_054389307.1">
    <property type="nucleotide sequence ID" value="NZ_CP062152.1"/>
</dbReference>
<keyword evidence="1" id="KW-0614">Plasmid</keyword>
<evidence type="ECO:0000313" key="2">
    <source>
        <dbReference type="Proteomes" id="UP001163036"/>
    </source>
</evidence>
<reference evidence="1" key="1">
    <citation type="submission" date="2022-05" db="EMBL/GenBank/DDBJ databases">
        <title>Megaplasmid of Vibrio parahaemolyticus.</title>
        <authorList>
            <person name="Strauch E."/>
            <person name="Borowiak M."/>
        </authorList>
    </citation>
    <scope>NUCLEOTIDE SEQUENCE</scope>
    <source>
        <strain evidence="1">16-VB00198</strain>
        <plasmid evidence="1">pVP-16-VB00198-1</plasmid>
    </source>
</reference>
<protein>
    <submittedName>
        <fullName evidence="1">Uncharacterized protein</fullName>
    </submittedName>
</protein>
<geneLocation type="plasmid" evidence="1 2">
    <name>pVP-16-VB00198-1</name>
</geneLocation>
<proteinExistence type="predicted"/>
<sequence>MTTKIDMDYASFCLESKREYRPTEPDDHFEESTLTINASLLYDDEDSEEFDDFESVDVATINFLSLDNYQDEDIHLFFTFDAHSQLACNAFEYVNHHKRIIEKKFSQGLPIIFITSIDVEDIVLGSELEVIKLANDFFRKRFGDSYFCFGLASQFFNYNDEENAVNKESMIAALKAEGFSFIMPAKGLSGTERVIPVFR</sequence>
<name>A0A8H9NEH1_VIBPH</name>
<dbReference type="AlphaFoldDB" id="A0A8H9NEH1"/>
<organism evidence="1 2">
    <name type="scientific">Vibrio parahaemolyticus</name>
    <dbReference type="NCBI Taxonomy" id="670"/>
    <lineage>
        <taxon>Bacteria</taxon>
        <taxon>Pseudomonadati</taxon>
        <taxon>Pseudomonadota</taxon>
        <taxon>Gammaproteobacteria</taxon>
        <taxon>Vibrionales</taxon>
        <taxon>Vibrionaceae</taxon>
        <taxon>Vibrio</taxon>
    </lineage>
</organism>